<gene>
    <name evidence="1" type="ORF">GOODEAATRI_027403</name>
</gene>
<name>A0ABV0MVL2_9TELE</name>
<keyword evidence="2" id="KW-1185">Reference proteome</keyword>
<evidence type="ECO:0000313" key="1">
    <source>
        <dbReference type="EMBL" id="MEQ2163164.1"/>
    </source>
</evidence>
<dbReference type="EMBL" id="JAHRIO010013576">
    <property type="protein sequence ID" value="MEQ2163164.1"/>
    <property type="molecule type" value="Genomic_DNA"/>
</dbReference>
<comment type="caution">
    <text evidence="1">The sequence shown here is derived from an EMBL/GenBank/DDBJ whole genome shotgun (WGS) entry which is preliminary data.</text>
</comment>
<reference evidence="1 2" key="1">
    <citation type="submission" date="2021-06" db="EMBL/GenBank/DDBJ databases">
        <authorList>
            <person name="Palmer J.M."/>
        </authorList>
    </citation>
    <scope>NUCLEOTIDE SEQUENCE [LARGE SCALE GENOMIC DNA]</scope>
    <source>
        <strain evidence="1 2">GA_2019</strain>
        <tissue evidence="1">Muscle</tissue>
    </source>
</reference>
<sequence length="69" mass="7811">VMLWFKAVHDLLTSDLQKGSAPLLSLTEEFFNYFLVSSMLGSEVRSRLCHTSFSSVSRQTISRQCSLSH</sequence>
<accession>A0ABV0MVL2</accession>
<proteinExistence type="predicted"/>
<protein>
    <submittedName>
        <fullName evidence="1">Uncharacterized protein</fullName>
    </submittedName>
</protein>
<organism evidence="1 2">
    <name type="scientific">Goodea atripinnis</name>
    <dbReference type="NCBI Taxonomy" id="208336"/>
    <lineage>
        <taxon>Eukaryota</taxon>
        <taxon>Metazoa</taxon>
        <taxon>Chordata</taxon>
        <taxon>Craniata</taxon>
        <taxon>Vertebrata</taxon>
        <taxon>Euteleostomi</taxon>
        <taxon>Actinopterygii</taxon>
        <taxon>Neopterygii</taxon>
        <taxon>Teleostei</taxon>
        <taxon>Neoteleostei</taxon>
        <taxon>Acanthomorphata</taxon>
        <taxon>Ovalentaria</taxon>
        <taxon>Atherinomorphae</taxon>
        <taxon>Cyprinodontiformes</taxon>
        <taxon>Goodeidae</taxon>
        <taxon>Goodea</taxon>
    </lineage>
</organism>
<dbReference type="Proteomes" id="UP001476798">
    <property type="component" value="Unassembled WGS sequence"/>
</dbReference>
<evidence type="ECO:0000313" key="2">
    <source>
        <dbReference type="Proteomes" id="UP001476798"/>
    </source>
</evidence>
<feature type="non-terminal residue" evidence="1">
    <location>
        <position position="1"/>
    </location>
</feature>